<evidence type="ECO:0008006" key="3">
    <source>
        <dbReference type="Google" id="ProtNLM"/>
    </source>
</evidence>
<accession>A0A839N651</accession>
<comment type="caution">
    <text evidence="1">The sequence shown here is derived from an EMBL/GenBank/DDBJ whole genome shotgun (WGS) entry which is preliminary data.</text>
</comment>
<dbReference type="RefSeq" id="WP_183318120.1">
    <property type="nucleotide sequence ID" value="NZ_JACHVQ010000001.1"/>
</dbReference>
<evidence type="ECO:0000313" key="1">
    <source>
        <dbReference type="EMBL" id="MBB2890202.1"/>
    </source>
</evidence>
<protein>
    <recommendedName>
        <fullName evidence="3">Type II toxin-antitoxin system HicA family toxin</fullName>
    </recommendedName>
</protein>
<dbReference type="Proteomes" id="UP000559182">
    <property type="component" value="Unassembled WGS sequence"/>
</dbReference>
<dbReference type="EMBL" id="JACHVQ010000001">
    <property type="protein sequence ID" value="MBB2890202.1"/>
    <property type="molecule type" value="Genomic_DNA"/>
</dbReference>
<organism evidence="1 2">
    <name type="scientific">Flexivirga oryzae</name>
    <dbReference type="NCBI Taxonomy" id="1794944"/>
    <lineage>
        <taxon>Bacteria</taxon>
        <taxon>Bacillati</taxon>
        <taxon>Actinomycetota</taxon>
        <taxon>Actinomycetes</taxon>
        <taxon>Micrococcales</taxon>
        <taxon>Dermacoccaceae</taxon>
        <taxon>Flexivirga</taxon>
    </lineage>
</organism>
<reference evidence="1 2" key="1">
    <citation type="submission" date="2020-08" db="EMBL/GenBank/DDBJ databases">
        <title>Sequencing the genomes of 1000 actinobacteria strains.</title>
        <authorList>
            <person name="Klenk H.-P."/>
        </authorList>
    </citation>
    <scope>NUCLEOTIDE SEQUENCE [LARGE SCALE GENOMIC DNA]</scope>
    <source>
        <strain evidence="1 2">DSM 105369</strain>
    </source>
</reference>
<evidence type="ECO:0000313" key="2">
    <source>
        <dbReference type="Proteomes" id="UP000559182"/>
    </source>
</evidence>
<proteinExistence type="predicted"/>
<keyword evidence="2" id="KW-1185">Reference proteome</keyword>
<name>A0A839N651_9MICO</name>
<dbReference type="AlphaFoldDB" id="A0A839N651"/>
<gene>
    <name evidence="1" type="ORF">FHU39_000186</name>
</gene>
<sequence>MNRRDVIKKIKKAAKDGGVSWELRENGKRHDLYDLDGVMIPIPRHNEITEQMAEIIWKECESKLGQGWWRK</sequence>